<name>A0ACC5QZ91_9HYPH</name>
<protein>
    <submittedName>
        <fullName evidence="1">Class I SAM-dependent RNA methyltransferase</fullName>
    </submittedName>
</protein>
<keyword evidence="2" id="KW-1185">Reference proteome</keyword>
<keyword evidence="1" id="KW-0489">Methyltransferase</keyword>
<dbReference type="Proteomes" id="UP000616151">
    <property type="component" value="Unassembled WGS sequence"/>
</dbReference>
<dbReference type="EMBL" id="JAENHL010000006">
    <property type="protein sequence ID" value="MBK1865672.1"/>
    <property type="molecule type" value="Genomic_DNA"/>
</dbReference>
<keyword evidence="1" id="KW-0808">Transferase</keyword>
<reference evidence="1" key="1">
    <citation type="submission" date="2021-01" db="EMBL/GenBank/DDBJ databases">
        <authorList>
            <person name="Sun Q."/>
        </authorList>
    </citation>
    <scope>NUCLEOTIDE SEQUENCE</scope>
    <source>
        <strain evidence="1">YIM B02566</strain>
    </source>
</reference>
<gene>
    <name evidence="1" type="ORF">JHL16_04860</name>
</gene>
<sequence length="394" mass="42296">MGRHGEAMGEVDGRPVYVPYALPGEVVEADISGSHALLRDIVTPSPERIDPFCPHFTRCGGCQIQQWQSETYRLWKRGLVATALKNQGIAAEVEPLIDAQGEGRRRATLHVKRTTEGVIAGFNAARSHDIHPLDHCPILVPALAPAFEIARRIGALIGDCDVAFTASETGLDVDVTTKRKPTPALAALVETERLGRLSVNREPLVTRIAPEVSAGTASVRLPAGSFLQATRAGEATLAMLVIENIGKAKYVADLFCGVGVFALRLAGKTRVFAADSDRAAIAALTEATRKASGLKPVEAKARDLFREPLVARELKDFDAVVFDPPRVGAEAQARQLAKSTVKAVIAVSCDPASFARDARLLIEGGYRLTRVTPVDQFAFTAHVEVVALFQRAAK</sequence>
<organism evidence="1 2">
    <name type="scientific">Taklimakanibacter albus</name>
    <dbReference type="NCBI Taxonomy" id="2800327"/>
    <lineage>
        <taxon>Bacteria</taxon>
        <taxon>Pseudomonadati</taxon>
        <taxon>Pseudomonadota</taxon>
        <taxon>Alphaproteobacteria</taxon>
        <taxon>Hyphomicrobiales</taxon>
        <taxon>Aestuariivirgaceae</taxon>
        <taxon>Taklimakanibacter</taxon>
    </lineage>
</organism>
<evidence type="ECO:0000313" key="2">
    <source>
        <dbReference type="Proteomes" id="UP000616151"/>
    </source>
</evidence>
<comment type="caution">
    <text evidence="1">The sequence shown here is derived from an EMBL/GenBank/DDBJ whole genome shotgun (WGS) entry which is preliminary data.</text>
</comment>
<proteinExistence type="predicted"/>
<accession>A0ACC5QZ91</accession>
<evidence type="ECO:0000313" key="1">
    <source>
        <dbReference type="EMBL" id="MBK1865672.1"/>
    </source>
</evidence>